<evidence type="ECO:0000256" key="5">
    <source>
        <dbReference type="ARBA" id="ARBA00022679"/>
    </source>
</evidence>
<feature type="domain" description="Chromo" evidence="14">
    <location>
        <begin position="1399"/>
        <end position="1452"/>
    </location>
</feature>
<dbReference type="CDD" id="cd05904">
    <property type="entry name" value="4CL"/>
    <property type="match status" value="1"/>
</dbReference>
<dbReference type="InterPro" id="IPR018117">
    <property type="entry name" value="C5_DNA_meth_AS"/>
</dbReference>
<evidence type="ECO:0000256" key="9">
    <source>
        <dbReference type="ARBA" id="ARBA00023242"/>
    </source>
</evidence>
<comment type="similarity">
    <text evidence="11">Belongs to the class I-like SAM-binding methyltransferase superfamily. C5-methyltransferase family.</text>
</comment>
<feature type="transmembrane region" description="Helical" evidence="13">
    <location>
        <begin position="112"/>
        <end position="137"/>
    </location>
</feature>
<feature type="region of interest" description="Disordered" evidence="12">
    <location>
        <begin position="1033"/>
        <end position="1063"/>
    </location>
</feature>
<evidence type="ECO:0000313" key="16">
    <source>
        <dbReference type="EMBL" id="GER57599.1"/>
    </source>
</evidence>
<feature type="active site" evidence="11">
    <location>
        <position position="1477"/>
    </location>
</feature>
<dbReference type="SMART" id="SM00439">
    <property type="entry name" value="BAH"/>
    <property type="match status" value="1"/>
</dbReference>
<dbReference type="InterPro" id="IPR001525">
    <property type="entry name" value="C5_MeTfrase"/>
</dbReference>
<comment type="catalytic activity">
    <reaction evidence="10">
        <text>a 2'-deoxycytidine in DNA + S-adenosyl-L-methionine = a 5-methyl-2'-deoxycytidine in DNA + S-adenosyl-L-homocysteine + H(+)</text>
        <dbReference type="Rhea" id="RHEA:13681"/>
        <dbReference type="Rhea" id="RHEA-COMP:11369"/>
        <dbReference type="Rhea" id="RHEA-COMP:11370"/>
        <dbReference type="ChEBI" id="CHEBI:15378"/>
        <dbReference type="ChEBI" id="CHEBI:57856"/>
        <dbReference type="ChEBI" id="CHEBI:59789"/>
        <dbReference type="ChEBI" id="CHEBI:85452"/>
        <dbReference type="ChEBI" id="CHEBI:85454"/>
        <dbReference type="EC" id="2.1.1.37"/>
    </reaction>
</comment>
<dbReference type="PROSITE" id="PS00598">
    <property type="entry name" value="CHROMO_1"/>
    <property type="match status" value="1"/>
</dbReference>
<keyword evidence="4 11" id="KW-0489">Methyltransferase</keyword>
<dbReference type="Proteomes" id="UP000325081">
    <property type="component" value="Unassembled WGS sequence"/>
</dbReference>
<dbReference type="PRINTS" id="PR00105">
    <property type="entry name" value="C5METTRFRASE"/>
</dbReference>
<dbReference type="InterPro" id="IPR025110">
    <property type="entry name" value="AMP-bd_C"/>
</dbReference>
<dbReference type="InterPro" id="IPR023779">
    <property type="entry name" value="Chromodomain_CS"/>
</dbReference>
<evidence type="ECO:0000256" key="11">
    <source>
        <dbReference type="PROSITE-ProRule" id="PRU01016"/>
    </source>
</evidence>
<feature type="compositionally biased region" description="Basic and acidic residues" evidence="12">
    <location>
        <begin position="946"/>
        <end position="968"/>
    </location>
</feature>
<dbReference type="Gene3D" id="2.30.30.490">
    <property type="match status" value="1"/>
</dbReference>
<evidence type="ECO:0000256" key="1">
    <source>
        <dbReference type="ARBA" id="ARBA00004123"/>
    </source>
</evidence>
<dbReference type="InterPro" id="IPR000873">
    <property type="entry name" value="AMP-dep_synth/lig_dom"/>
</dbReference>
<dbReference type="Pfam" id="PF13193">
    <property type="entry name" value="AMP-binding_C"/>
    <property type="match status" value="1"/>
</dbReference>
<dbReference type="PROSITE" id="PS00455">
    <property type="entry name" value="AMP_BINDING"/>
    <property type="match status" value="1"/>
</dbReference>
<organism evidence="16 17">
    <name type="scientific">Striga asiatica</name>
    <name type="common">Asiatic witchweed</name>
    <name type="synonym">Buchnera asiatica</name>
    <dbReference type="NCBI Taxonomy" id="4170"/>
    <lineage>
        <taxon>Eukaryota</taxon>
        <taxon>Viridiplantae</taxon>
        <taxon>Streptophyta</taxon>
        <taxon>Embryophyta</taxon>
        <taxon>Tracheophyta</taxon>
        <taxon>Spermatophyta</taxon>
        <taxon>Magnoliopsida</taxon>
        <taxon>eudicotyledons</taxon>
        <taxon>Gunneridae</taxon>
        <taxon>Pentapetalae</taxon>
        <taxon>asterids</taxon>
        <taxon>lamiids</taxon>
        <taxon>Lamiales</taxon>
        <taxon>Orobanchaceae</taxon>
        <taxon>Buchnereae</taxon>
        <taxon>Striga</taxon>
    </lineage>
</organism>
<dbReference type="InterPro" id="IPR031303">
    <property type="entry name" value="C5_meth_CS"/>
</dbReference>
<dbReference type="UniPathway" id="UPA00372">
    <property type="reaction ID" value="UER00547"/>
</dbReference>
<evidence type="ECO:0000256" key="7">
    <source>
        <dbReference type="ARBA" id="ARBA00023051"/>
    </source>
</evidence>
<feature type="transmembrane region" description="Helical" evidence="13">
    <location>
        <begin position="266"/>
        <end position="296"/>
    </location>
</feature>
<dbReference type="EC" id="2.1.1.37" evidence="3"/>
<dbReference type="InterPro" id="IPR023780">
    <property type="entry name" value="Chromo_domain"/>
</dbReference>
<keyword evidence="13" id="KW-0812">Transmembrane</keyword>
<dbReference type="PROSITE" id="PS51038">
    <property type="entry name" value="BAH"/>
    <property type="match status" value="1"/>
</dbReference>
<evidence type="ECO:0000256" key="10">
    <source>
        <dbReference type="ARBA" id="ARBA00047422"/>
    </source>
</evidence>
<dbReference type="GO" id="GO:0044027">
    <property type="term" value="P:negative regulation of gene expression via chromosomal CpG island methylation"/>
    <property type="evidence" value="ECO:0007669"/>
    <property type="project" value="TreeGrafter"/>
</dbReference>
<dbReference type="GO" id="GO:0009698">
    <property type="term" value="P:phenylpropanoid metabolic process"/>
    <property type="evidence" value="ECO:0007669"/>
    <property type="project" value="UniProtKB-KW"/>
</dbReference>
<feature type="compositionally biased region" description="Low complexity" evidence="12">
    <location>
        <begin position="567"/>
        <end position="588"/>
    </location>
</feature>
<keyword evidence="9" id="KW-0539">Nucleus</keyword>
<feature type="domain" description="BAH" evidence="15">
    <location>
        <begin position="1132"/>
        <end position="1248"/>
    </location>
</feature>
<dbReference type="InterPro" id="IPR029063">
    <property type="entry name" value="SAM-dependent_MTases_sf"/>
</dbReference>
<keyword evidence="17" id="KW-1185">Reference proteome</keyword>
<dbReference type="Gene3D" id="3.90.120.10">
    <property type="entry name" value="DNA Methylase, subunit A, domain 2"/>
    <property type="match status" value="1"/>
</dbReference>
<dbReference type="GO" id="GO:0003886">
    <property type="term" value="F:DNA (cytosine-5-)-methyltransferase activity"/>
    <property type="evidence" value="ECO:0007669"/>
    <property type="project" value="UniProtKB-EC"/>
</dbReference>
<gene>
    <name evidence="16" type="ORF">STAS_35416</name>
</gene>
<feature type="region of interest" description="Disordered" evidence="12">
    <location>
        <begin position="931"/>
        <end position="968"/>
    </location>
</feature>
<keyword evidence="6 11" id="KW-0949">S-adenosyl-L-methionine</keyword>
<dbReference type="Gene3D" id="3.40.50.150">
    <property type="entry name" value="Vaccinia Virus protein VP39"/>
    <property type="match status" value="1"/>
</dbReference>
<evidence type="ECO:0000256" key="2">
    <source>
        <dbReference type="ARBA" id="ARBA00004930"/>
    </source>
</evidence>
<dbReference type="PROSITE" id="PS00095">
    <property type="entry name" value="C5_MTASE_2"/>
    <property type="match status" value="1"/>
</dbReference>
<dbReference type="InterPro" id="IPR042099">
    <property type="entry name" value="ANL_N_sf"/>
</dbReference>
<keyword evidence="5 11" id="KW-0808">Transferase</keyword>
<dbReference type="OrthoDB" id="5376140at2759"/>
<proteinExistence type="inferred from homology"/>
<dbReference type="InterPro" id="IPR020845">
    <property type="entry name" value="AMP-binding_CS"/>
</dbReference>
<protein>
    <recommendedName>
        <fullName evidence="3">DNA (cytosine-5-)-methyltransferase</fullName>
        <ecNumber evidence="3">2.1.1.37</ecNumber>
    </recommendedName>
</protein>
<evidence type="ECO:0000256" key="6">
    <source>
        <dbReference type="ARBA" id="ARBA00022691"/>
    </source>
</evidence>
<dbReference type="PANTHER" id="PTHR10629">
    <property type="entry name" value="CYTOSINE-SPECIFIC METHYLTRANSFERASE"/>
    <property type="match status" value="1"/>
</dbReference>
<dbReference type="SUPFAM" id="SSF56801">
    <property type="entry name" value="Acetyl-CoA synthetase-like"/>
    <property type="match status" value="1"/>
</dbReference>
<dbReference type="InterPro" id="IPR045851">
    <property type="entry name" value="AMP-bd_C_sf"/>
</dbReference>
<evidence type="ECO:0000313" key="17">
    <source>
        <dbReference type="Proteomes" id="UP000325081"/>
    </source>
</evidence>
<feature type="compositionally biased region" description="Basic and acidic residues" evidence="12">
    <location>
        <begin position="809"/>
        <end position="818"/>
    </location>
</feature>
<comment type="pathway">
    <text evidence="2">Phytoalexin biosynthesis; 3,4',5-trihydroxystilbene biosynthesis; 3,4',5-trihydroxystilbene from trans-4-coumarate: step 1/2.</text>
</comment>
<keyword evidence="7" id="KW-0587">Phenylpropanoid metabolism</keyword>
<dbReference type="EMBL" id="BKCP01013403">
    <property type="protein sequence ID" value="GER57599.1"/>
    <property type="molecule type" value="Genomic_DNA"/>
</dbReference>
<dbReference type="GO" id="GO:0003682">
    <property type="term" value="F:chromatin binding"/>
    <property type="evidence" value="ECO:0007669"/>
    <property type="project" value="InterPro"/>
</dbReference>
<evidence type="ECO:0000256" key="4">
    <source>
        <dbReference type="ARBA" id="ARBA00022603"/>
    </source>
</evidence>
<dbReference type="PROSITE" id="PS00094">
    <property type="entry name" value="C5_MTASE_1"/>
    <property type="match status" value="1"/>
</dbReference>
<reference evidence="17" key="1">
    <citation type="journal article" date="2019" name="Curr. Biol.">
        <title>Genome Sequence of Striga asiatica Provides Insight into the Evolution of Plant Parasitism.</title>
        <authorList>
            <person name="Yoshida S."/>
            <person name="Kim S."/>
            <person name="Wafula E.K."/>
            <person name="Tanskanen J."/>
            <person name="Kim Y.M."/>
            <person name="Honaas L."/>
            <person name="Yang Z."/>
            <person name="Spallek T."/>
            <person name="Conn C.E."/>
            <person name="Ichihashi Y."/>
            <person name="Cheong K."/>
            <person name="Cui S."/>
            <person name="Der J.P."/>
            <person name="Gundlach H."/>
            <person name="Jiao Y."/>
            <person name="Hori C."/>
            <person name="Ishida J.K."/>
            <person name="Kasahara H."/>
            <person name="Kiba T."/>
            <person name="Kim M.S."/>
            <person name="Koo N."/>
            <person name="Laohavisit A."/>
            <person name="Lee Y.H."/>
            <person name="Lumba S."/>
            <person name="McCourt P."/>
            <person name="Mortimer J.C."/>
            <person name="Mutuku J.M."/>
            <person name="Nomura T."/>
            <person name="Sasaki-Sekimoto Y."/>
            <person name="Seto Y."/>
            <person name="Wang Y."/>
            <person name="Wakatake T."/>
            <person name="Sakakibara H."/>
            <person name="Demura T."/>
            <person name="Yamaguchi S."/>
            <person name="Yoneyama K."/>
            <person name="Manabe R.I."/>
            <person name="Nelson D.C."/>
            <person name="Schulman A.H."/>
            <person name="Timko M.P."/>
            <person name="dePamphilis C.W."/>
            <person name="Choi D."/>
            <person name="Shirasu K."/>
        </authorList>
    </citation>
    <scope>NUCLEOTIDE SEQUENCE [LARGE SCALE GENOMIC DNA]</scope>
    <source>
        <strain evidence="17">cv. UVA1</strain>
    </source>
</reference>
<dbReference type="Pfam" id="PF00501">
    <property type="entry name" value="AMP-binding"/>
    <property type="match status" value="1"/>
</dbReference>
<feature type="region of interest" description="Disordered" evidence="12">
    <location>
        <begin position="808"/>
        <end position="862"/>
    </location>
</feature>
<dbReference type="CDD" id="cd18635">
    <property type="entry name" value="CD_CMT3_like"/>
    <property type="match status" value="1"/>
</dbReference>
<dbReference type="Gene3D" id="3.30.300.30">
    <property type="match status" value="1"/>
</dbReference>
<feature type="region of interest" description="Disordered" evidence="12">
    <location>
        <begin position="555"/>
        <end position="633"/>
    </location>
</feature>
<dbReference type="PANTHER" id="PTHR10629:SF34">
    <property type="entry name" value="DNA (CYTOSINE-5)-METHYLTRANSFERASE CMT2"/>
    <property type="match status" value="1"/>
</dbReference>
<comment type="caution">
    <text evidence="16">The sequence shown here is derived from an EMBL/GenBank/DDBJ whole genome shotgun (WGS) entry which is preliminary data.</text>
</comment>
<dbReference type="SUPFAM" id="SSF53335">
    <property type="entry name" value="S-adenosyl-L-methionine-dependent methyltransferases"/>
    <property type="match status" value="1"/>
</dbReference>
<dbReference type="GO" id="GO:0016874">
    <property type="term" value="F:ligase activity"/>
    <property type="evidence" value="ECO:0007669"/>
    <property type="project" value="UniProtKB-KW"/>
</dbReference>
<accession>A0A5A7RKC7</accession>
<dbReference type="Pfam" id="PF01426">
    <property type="entry name" value="BAH"/>
    <property type="match status" value="1"/>
</dbReference>
<dbReference type="Gene3D" id="3.40.50.12780">
    <property type="entry name" value="N-terminal domain of ligase-like"/>
    <property type="match status" value="1"/>
</dbReference>
<dbReference type="InterPro" id="IPR050390">
    <property type="entry name" value="C5-Methyltransferase"/>
</dbReference>
<dbReference type="PROSITE" id="PS50013">
    <property type="entry name" value="CHROMO_2"/>
    <property type="match status" value="1"/>
</dbReference>
<sequence length="1786" mass="198391">MAAFLKAHAHFQSYEHGNNEGIEKPKLGDLEISNPCWYSPETGIYRSKYPIVNLPSETFLDVVSFIFSKEHRGIHALIDSSSGLTVSYSKLFNLVKSMASGLHKMGVNQGDVILILLPNSVCFPLIFLGALSIGATVTPMNPLSSLLEIKRQVLDCNASFVFAAFSKVDELVCQLKGCHVIGVPEVLDVNNVPNDGTVFHNLVSSDPNLAPRPKITQQDVAAILYSSGTTGRAKGVMLTHGNFISTIELFMRFEASLYNYPPMDNVYLAVVPMFHVYGLSLFALGLLSLGCTVVTMRKFDLDEMVRAIDKYGVTHIHAVPPLLMALTRRAKRDGNNGFRSLKQVSCGAAPLSEKSINDFNEALPHVDFIQGYGMTESTAVGTRGHNTTEVRKYSSVGLLSPNVEAKVVDWVTGCHLPPGSVGELWLRTPGNMKGYLNNIEATMAALGKDGWLHTGDIVYFDQEGYLYVIDRLKEVIKYKGFQVAPADLEAVLMSHPDVLDAAVMGARDEEAGEIPVAFVVLKDGSCALQEGKKGIFSCLNTKVSFGENPQKGTKGTYNLSILDPPHFHSSTNPPPHSSSATAAAAAAAGKSAMKTQSKIQHRSPSRKSPRFSSPSSTHVSARSEPKTRAKAKSRPEYALALSLHVVEQVPLDTCYPSNEHDKPVLRSSRFTANKYRTPPSKAAGPKSRPALTLTYGENVGPAEKRHLLLEYGDSAGRVQKRTKVDPGQTVLRRSYRLKECVKGNSAPTRLLALPELSGKAAKKCFLSEKCLRSRSILMHKVEKASTNEQCYDLRLKCLGPPLIKHASAKSREVKEKRLSRSGSSGKCLRSRNVRTSVGDEKEKGKKSSSKKSGGDFGVNGKHLRSEESGLALIEWSGSSRNIVESPKSEMHALSEKSTFSKNECSRITRSVRRQLRKEMLEGGSSVLELPEISINPRSRSKKSHKGHDDSSKGEKIAASSEEKRLELRNVEMHVQKESSEREGSVLNEKGSLSPKIESILNELFGATDEMDAENCDSVVQSEKRPKSCNVECEENTYEKSGKSMDGVERPGSSSRKGNADKTVKEYEGKEKKVVCCFVGEPIPEEEAQKKWQWRYDLKSKKKGKGWKINADEEDEIILNVSCHYSQARVGNCLLDIGDCVCVKGEGPKKHIGRILEFFKTTLGEDYFRVQWFFRAEDTVLKTTASSHDKRRLFYSTLTNDNLLDCIISKVNVVQIQPTVSLKSKNIQSAAFYYDMEYCVDYSTFRTLVKDFSEPPTESQSLLSNLTCLDEKPITVMPLPVLPDIKSTERELALLDLYSGCGGMSTGLCLGAKLSGVNLVTKWAVDLSSSACDSLRLNHPETYVRNESINYFLKLLKHWEKLCKMYVSDLDRTLRCELEDPLEHEANTTQSEEEEPSGEYEVSRLVDICYGDPNETGKCELHFKVRWKGYGPDDDTWEPINGLSNCRERIRDFVVKGFKSKILPLPGDADVICGGPPCQGISGYNRYRNFESPLADERNRQIVVFMDVVEFLKPRYALMENVTDIIRFDGGSLARYALSRLVRMRYQSKLGTAASACYGLPQFRLRPPVVLRDSISDLPKVSNDESREEMAYDKPPETEFQSYVRSAGGGRLYDHRPLRLSETEYMRVCRVPRRKGGSFRDFAGIVVGEDNVVRRAEGAAVMLPNGRPLVPDGVLNFEGGKSRRPYARVWWDETVSTIVTFPHVRVQAIVHPEQDRLLTVRECARLQGFPDYYRFCGTIKERYRQIGNAVSVPVARALGYALGMACRKLVGDGHLMVLPPKFCCAEG</sequence>
<feature type="compositionally biased region" description="Basic residues" evidence="12">
    <location>
        <begin position="599"/>
        <end position="609"/>
    </location>
</feature>
<keyword evidence="16" id="KW-0436">Ligase</keyword>
<dbReference type="SMART" id="SM00298">
    <property type="entry name" value="CHROMO"/>
    <property type="match status" value="1"/>
</dbReference>
<evidence type="ECO:0000259" key="15">
    <source>
        <dbReference type="PROSITE" id="PS51038"/>
    </source>
</evidence>
<dbReference type="Pfam" id="PF00145">
    <property type="entry name" value="DNA_methylase"/>
    <property type="match status" value="1"/>
</dbReference>
<dbReference type="GO" id="GO:0032259">
    <property type="term" value="P:methylation"/>
    <property type="evidence" value="ECO:0007669"/>
    <property type="project" value="UniProtKB-KW"/>
</dbReference>
<dbReference type="InterPro" id="IPR001025">
    <property type="entry name" value="BAH_dom"/>
</dbReference>
<evidence type="ECO:0000256" key="13">
    <source>
        <dbReference type="SAM" id="Phobius"/>
    </source>
</evidence>
<evidence type="ECO:0000256" key="12">
    <source>
        <dbReference type="SAM" id="MobiDB-lite"/>
    </source>
</evidence>
<keyword evidence="8" id="KW-0238">DNA-binding</keyword>
<evidence type="ECO:0000256" key="8">
    <source>
        <dbReference type="ARBA" id="ARBA00023125"/>
    </source>
</evidence>
<evidence type="ECO:0000256" key="3">
    <source>
        <dbReference type="ARBA" id="ARBA00011975"/>
    </source>
</evidence>
<feature type="compositionally biased region" description="Basic and acidic residues" evidence="12">
    <location>
        <begin position="1036"/>
        <end position="1048"/>
    </location>
</feature>
<dbReference type="PROSITE" id="PS51679">
    <property type="entry name" value="SAM_MT_C5"/>
    <property type="match status" value="1"/>
</dbReference>
<dbReference type="SUPFAM" id="SSF54160">
    <property type="entry name" value="Chromo domain-like"/>
    <property type="match status" value="1"/>
</dbReference>
<evidence type="ECO:0000259" key="14">
    <source>
        <dbReference type="PROSITE" id="PS50013"/>
    </source>
</evidence>
<keyword evidence="13" id="KW-1133">Transmembrane helix</keyword>
<dbReference type="InterPro" id="IPR043151">
    <property type="entry name" value="BAH_sf"/>
</dbReference>
<keyword evidence="13" id="KW-0472">Membrane</keyword>
<dbReference type="GO" id="GO:0005634">
    <property type="term" value="C:nucleus"/>
    <property type="evidence" value="ECO:0007669"/>
    <property type="project" value="UniProtKB-SubCell"/>
</dbReference>
<dbReference type="Pfam" id="PF00385">
    <property type="entry name" value="Chromo"/>
    <property type="match status" value="1"/>
</dbReference>
<dbReference type="GO" id="GO:0003677">
    <property type="term" value="F:DNA binding"/>
    <property type="evidence" value="ECO:0007669"/>
    <property type="project" value="UniProtKB-KW"/>
</dbReference>
<dbReference type="InterPro" id="IPR016197">
    <property type="entry name" value="Chromo-like_dom_sf"/>
</dbReference>
<name>A0A5A7RKC7_STRAF</name>
<dbReference type="InterPro" id="IPR000953">
    <property type="entry name" value="Chromo/chromo_shadow_dom"/>
</dbReference>
<comment type="subcellular location">
    <subcellularLocation>
        <location evidence="1">Nucleus</location>
    </subcellularLocation>
</comment>